<reference evidence="2 3" key="1">
    <citation type="journal article" date="2020" name="Nature">
        <title>Bacterial chemolithoautotrophy via manganese oxidation.</title>
        <authorList>
            <person name="Yu H."/>
            <person name="Leadbetter J.R."/>
        </authorList>
    </citation>
    <scope>NUCLEOTIDE SEQUENCE [LARGE SCALE GENOMIC DNA]</scope>
    <source>
        <strain evidence="2 3">Mn-1</strain>
    </source>
</reference>
<organism evidence="2 3">
    <name type="scientific">Candidatus Manganitrophus noduliformans</name>
    <dbReference type="NCBI Taxonomy" id="2606439"/>
    <lineage>
        <taxon>Bacteria</taxon>
        <taxon>Pseudomonadati</taxon>
        <taxon>Nitrospirota</taxon>
        <taxon>Nitrospiria</taxon>
        <taxon>Candidatus Troglogloeales</taxon>
        <taxon>Candidatus Manganitrophaceae</taxon>
        <taxon>Candidatus Manganitrophus</taxon>
    </lineage>
</organism>
<dbReference type="InterPro" id="IPR036365">
    <property type="entry name" value="PGBD-like_sf"/>
</dbReference>
<accession>A0A7X6DLZ3</accession>
<dbReference type="Proteomes" id="UP000534783">
    <property type="component" value="Unassembled WGS sequence"/>
</dbReference>
<evidence type="ECO:0000313" key="3">
    <source>
        <dbReference type="Proteomes" id="UP000534783"/>
    </source>
</evidence>
<evidence type="ECO:0000259" key="1">
    <source>
        <dbReference type="Pfam" id="PF01471"/>
    </source>
</evidence>
<feature type="domain" description="Peptidoglycan binding-like" evidence="1">
    <location>
        <begin position="10"/>
        <end position="65"/>
    </location>
</feature>
<dbReference type="AlphaFoldDB" id="A0A7X6DLZ3"/>
<dbReference type="Pfam" id="PF01471">
    <property type="entry name" value="PG_binding_1"/>
    <property type="match status" value="1"/>
</dbReference>
<sequence>MPFYRRGSKGPEVERIQARLKELGYYRGPVDGDFGGGTESAVKLFQKAKRLTIDGIVGQQSWTLLFAEEIPPPAILQKSLAYRCLALTGTFETNAPVPDCFAGLSGDFDGQGISFGVLQWNLGQGSLQPLLAEMNRKHPKRLRELLHNNYPLFVTFLKADRAEQIAWARSVQDPIRHTIFEPWRGLLKGLGRMPEFQEIEAAHAETIYQSAQKLCRSYKLWSERAVALMFDIVVQNGSISNIVRAQILHDCEKIDPNLDEEETEVARMTIIANRRAEAANPRWVEDVRARKLCCARGAGRVHGTEIDLEGQYGIGLREASMKERGGIR</sequence>
<name>A0A7X6DLZ3_9BACT</name>
<evidence type="ECO:0000313" key="2">
    <source>
        <dbReference type="EMBL" id="NKE69572.1"/>
    </source>
</evidence>
<dbReference type="Gene3D" id="1.10.101.10">
    <property type="entry name" value="PGBD-like superfamily/PGBD"/>
    <property type="match status" value="1"/>
</dbReference>
<gene>
    <name evidence="2" type="ORF">MNODULE_02245</name>
</gene>
<keyword evidence="3" id="KW-1185">Reference proteome</keyword>
<dbReference type="InterPro" id="IPR002477">
    <property type="entry name" value="Peptidoglycan-bd-like"/>
</dbReference>
<dbReference type="SUPFAM" id="SSF47090">
    <property type="entry name" value="PGBD-like"/>
    <property type="match status" value="1"/>
</dbReference>
<dbReference type="EMBL" id="VTOW01000001">
    <property type="protein sequence ID" value="NKE69572.1"/>
    <property type="molecule type" value="Genomic_DNA"/>
</dbReference>
<protein>
    <submittedName>
        <fullName evidence="2">Peptidoglycan-binding protein</fullName>
    </submittedName>
</protein>
<dbReference type="InterPro" id="IPR036366">
    <property type="entry name" value="PGBDSf"/>
</dbReference>
<comment type="caution">
    <text evidence="2">The sequence shown here is derived from an EMBL/GenBank/DDBJ whole genome shotgun (WGS) entry which is preliminary data.</text>
</comment>
<proteinExistence type="predicted"/>
<dbReference type="RefSeq" id="WP_168057867.1">
    <property type="nucleotide sequence ID" value="NZ_VTOW01000001.1"/>
</dbReference>